<dbReference type="Gene3D" id="1.25.10.10">
    <property type="entry name" value="Leucine-rich Repeat Variant"/>
    <property type="match status" value="1"/>
</dbReference>
<accession>A0ABP0EZZ2</accession>
<dbReference type="Proteomes" id="UP001642483">
    <property type="component" value="Unassembled WGS sequence"/>
</dbReference>
<evidence type="ECO:0000256" key="5">
    <source>
        <dbReference type="ARBA" id="ARBA00022490"/>
    </source>
</evidence>
<evidence type="ECO:0000256" key="4">
    <source>
        <dbReference type="ARBA" id="ARBA00022448"/>
    </source>
</evidence>
<keyword evidence="7" id="KW-0539">Nucleus</keyword>
<protein>
    <recommendedName>
        <fullName evidence="8">Exportin-4</fullName>
    </recommendedName>
</protein>
<dbReference type="InterPro" id="IPR011989">
    <property type="entry name" value="ARM-like"/>
</dbReference>
<evidence type="ECO:0000256" key="7">
    <source>
        <dbReference type="ARBA" id="ARBA00023242"/>
    </source>
</evidence>
<dbReference type="InterPro" id="IPR016024">
    <property type="entry name" value="ARM-type_fold"/>
</dbReference>
<dbReference type="PANTHER" id="PTHR12596:SF1">
    <property type="entry name" value="EXPORTIN-4"/>
    <property type="match status" value="1"/>
</dbReference>
<evidence type="ECO:0000256" key="3">
    <source>
        <dbReference type="ARBA" id="ARBA00009466"/>
    </source>
</evidence>
<evidence type="ECO:0000256" key="8">
    <source>
        <dbReference type="ARBA" id="ARBA00040444"/>
    </source>
</evidence>
<dbReference type="InterPro" id="IPR044189">
    <property type="entry name" value="XPO4/7-like"/>
</dbReference>
<gene>
    <name evidence="10" type="ORF">CVLEPA_LOCUS2394</name>
</gene>
<comment type="subcellular location">
    <subcellularLocation>
        <location evidence="2">Cytoplasm</location>
    </subcellularLocation>
    <subcellularLocation>
        <location evidence="1">Nucleus</location>
    </subcellularLocation>
</comment>
<organism evidence="10 11">
    <name type="scientific">Clavelina lepadiformis</name>
    <name type="common">Light-bulb sea squirt</name>
    <name type="synonym">Ascidia lepadiformis</name>
    <dbReference type="NCBI Taxonomy" id="159417"/>
    <lineage>
        <taxon>Eukaryota</taxon>
        <taxon>Metazoa</taxon>
        <taxon>Chordata</taxon>
        <taxon>Tunicata</taxon>
        <taxon>Ascidiacea</taxon>
        <taxon>Aplousobranchia</taxon>
        <taxon>Clavelinidae</taxon>
        <taxon>Clavelina</taxon>
    </lineage>
</organism>
<dbReference type="PANTHER" id="PTHR12596">
    <property type="entry name" value="EXPORTIN 4,7-RELATED"/>
    <property type="match status" value="1"/>
</dbReference>
<name>A0ABP0EZZ2_CLALP</name>
<evidence type="ECO:0000256" key="2">
    <source>
        <dbReference type="ARBA" id="ARBA00004496"/>
    </source>
</evidence>
<dbReference type="PROSITE" id="PS50166">
    <property type="entry name" value="IMPORTIN_B_NT"/>
    <property type="match status" value="1"/>
</dbReference>
<evidence type="ECO:0000256" key="1">
    <source>
        <dbReference type="ARBA" id="ARBA00004123"/>
    </source>
</evidence>
<dbReference type="EMBL" id="CAWYQH010000001">
    <property type="protein sequence ID" value="CAK8672706.1"/>
    <property type="molecule type" value="Genomic_DNA"/>
</dbReference>
<sequence>MELVHQLESATRISLAPPNLVTPEERQEAEEVLLSFRKSKAPYHVCKVILEMSNVDSVQFQAAATLKEAVIREWHIMELETRAAMQQFILSFITDKPNITGFIRESLANVLAVMLKRSSIDSDDPTQRMEFYRHLSTMVASGNPIMEESACSILFALGIEFSASDKSTNVGITWEQHVKSKKQFENLDLKRIFGLVLQVLHHTGSLLSSSEDLPANQAALCRKVYVIAEQLLSWKFTPQHYNRRALLQQDSTIKLSFKPPKTWGTVLFDPGFLELFFKLHSKVRHNESLSHISVSCLSQLASLQGDIFADHNEATTYLVNFLLGFLHMFVNANIAAHESFGISNIIRNLVETHRLDIWAMLPREQNLFPSFLQLITHLTCTYGKEAAREETLSEDNQVFMEAYDNVLDSWTTLIENMGENDKSTLITPCAVQIIDCFIQCHLSPPEGTRSPNNNDAESDIDELEESDLEKFACQLMSIASLARTSPHTTIPLLSRLIEDRTNRLHGHLQRMHQNNPTSDGTSGILLDLYEDLHWLIYTAGYVLADECDGETPLIPQEIVQYSIRQKSAINENISLRVLGSPNEKLSEISGADKSTDHVIRLISAITRLSEVDTLAIKSGMTAILSPQLTQDIMWFLYIWGTTYLVYPEEYYKEFSPVFSSAFGQNSDGSKWLIGYIISKVVVVFSNWVSEIDVLEEASKVLNMLVSQGERCKIVVECGDFWDFSGQFCSSRQPYANLPFSVKKSIMTSIVLAGSAKMNVYNDKYWQQTLEPLRNHYKALVSKDWFISAAKDGTVRQEISTLLTLLQGVAIASKADNASVLFGYLSVVLQDGAKLFDVYHNYEDLVILILELFVEVAHKQVCYLKQVSNLV</sequence>
<dbReference type="SUPFAM" id="SSF48371">
    <property type="entry name" value="ARM repeat"/>
    <property type="match status" value="1"/>
</dbReference>
<comment type="caution">
    <text evidence="10">The sequence shown here is derived from an EMBL/GenBank/DDBJ whole genome shotgun (WGS) entry which is preliminary data.</text>
</comment>
<evidence type="ECO:0000256" key="6">
    <source>
        <dbReference type="ARBA" id="ARBA00022927"/>
    </source>
</evidence>
<dbReference type="InterPro" id="IPR001494">
    <property type="entry name" value="Importin-beta_N"/>
</dbReference>
<evidence type="ECO:0000259" key="9">
    <source>
        <dbReference type="PROSITE" id="PS50166"/>
    </source>
</evidence>
<evidence type="ECO:0000313" key="10">
    <source>
        <dbReference type="EMBL" id="CAK8672706.1"/>
    </source>
</evidence>
<feature type="domain" description="Importin N-terminal" evidence="9">
    <location>
        <begin position="29"/>
        <end position="95"/>
    </location>
</feature>
<keyword evidence="11" id="KW-1185">Reference proteome</keyword>
<keyword evidence="6" id="KW-0653">Protein transport</keyword>
<reference evidence="10 11" key="1">
    <citation type="submission" date="2024-02" db="EMBL/GenBank/DDBJ databases">
        <authorList>
            <person name="Daric V."/>
            <person name="Darras S."/>
        </authorList>
    </citation>
    <scope>NUCLEOTIDE SEQUENCE [LARGE SCALE GENOMIC DNA]</scope>
</reference>
<evidence type="ECO:0000313" key="11">
    <source>
        <dbReference type="Proteomes" id="UP001642483"/>
    </source>
</evidence>
<proteinExistence type="inferred from homology"/>
<keyword evidence="5" id="KW-0963">Cytoplasm</keyword>
<comment type="similarity">
    <text evidence="3">Belongs to the exportin family.</text>
</comment>
<keyword evidence="4" id="KW-0813">Transport</keyword>